<evidence type="ECO:0000313" key="2">
    <source>
        <dbReference type="EMBL" id="SVD03473.1"/>
    </source>
</evidence>
<accession>A0A382S0T5</accession>
<proteinExistence type="predicted"/>
<dbReference type="Pfam" id="PF00501">
    <property type="entry name" value="AMP-binding"/>
    <property type="match status" value="1"/>
</dbReference>
<dbReference type="AlphaFoldDB" id="A0A382S0T5"/>
<organism evidence="2">
    <name type="scientific">marine metagenome</name>
    <dbReference type="NCBI Taxonomy" id="408172"/>
    <lineage>
        <taxon>unclassified sequences</taxon>
        <taxon>metagenomes</taxon>
        <taxon>ecological metagenomes</taxon>
    </lineage>
</organism>
<sequence length="109" mass="11997">MDAVTKEILAKLPRLISHRPLEWAKKSPDSQAIVEDEVTWTYKDLAIAVEGAKALLMGLDVRPGDRVLMINENCRAFVALLLACSELEACAVSVNARLSALEIDNIRAH</sequence>
<dbReference type="SUPFAM" id="SSF56801">
    <property type="entry name" value="Acetyl-CoA synthetase-like"/>
    <property type="match status" value="1"/>
</dbReference>
<evidence type="ECO:0000259" key="1">
    <source>
        <dbReference type="Pfam" id="PF00501"/>
    </source>
</evidence>
<reference evidence="2" key="1">
    <citation type="submission" date="2018-05" db="EMBL/GenBank/DDBJ databases">
        <authorList>
            <person name="Lanie J.A."/>
            <person name="Ng W.-L."/>
            <person name="Kazmierczak K.M."/>
            <person name="Andrzejewski T.M."/>
            <person name="Davidsen T.M."/>
            <person name="Wayne K.J."/>
            <person name="Tettelin H."/>
            <person name="Glass J.I."/>
            <person name="Rusch D."/>
            <person name="Podicherti R."/>
            <person name="Tsui H.-C.T."/>
            <person name="Winkler M.E."/>
        </authorList>
    </citation>
    <scope>NUCLEOTIDE SEQUENCE</scope>
</reference>
<protein>
    <recommendedName>
        <fullName evidence="1">AMP-dependent synthetase/ligase domain-containing protein</fullName>
    </recommendedName>
</protein>
<dbReference type="InterPro" id="IPR000873">
    <property type="entry name" value="AMP-dep_synth/lig_dom"/>
</dbReference>
<feature type="domain" description="AMP-dependent synthetase/ligase" evidence="1">
    <location>
        <begin position="22"/>
        <end position="106"/>
    </location>
</feature>
<feature type="non-terminal residue" evidence="2">
    <location>
        <position position="109"/>
    </location>
</feature>
<name>A0A382S0T5_9ZZZZ</name>
<gene>
    <name evidence="2" type="ORF">METZ01_LOCUS356327</name>
</gene>
<dbReference type="EMBL" id="UINC01125560">
    <property type="protein sequence ID" value="SVD03473.1"/>
    <property type="molecule type" value="Genomic_DNA"/>
</dbReference>
<dbReference type="Gene3D" id="3.40.50.980">
    <property type="match status" value="1"/>
</dbReference>